<dbReference type="EMBL" id="KK207877">
    <property type="protein sequence ID" value="EZF50810.1"/>
    <property type="molecule type" value="Genomic_DNA"/>
</dbReference>
<evidence type="ECO:0000256" key="1">
    <source>
        <dbReference type="SAM" id="Phobius"/>
    </source>
</evidence>
<dbReference type="OrthoDB" id="4187917at2759"/>
<protein>
    <submittedName>
        <fullName evidence="2">Uncharacterized protein</fullName>
    </submittedName>
</protein>
<keyword evidence="1" id="KW-0472">Membrane</keyword>
<evidence type="ECO:0000313" key="2">
    <source>
        <dbReference type="EMBL" id="EZF50810.1"/>
    </source>
</evidence>
<dbReference type="Proteomes" id="UP000023758">
    <property type="component" value="Unassembled WGS sequence"/>
</dbReference>
<feature type="transmembrane region" description="Helical" evidence="1">
    <location>
        <begin position="114"/>
        <end position="145"/>
    </location>
</feature>
<sequence>MATSLLEYLTQPNPVVDNSLQARNLQSIYPLLINHLLNILLKKKLLGCAGYQSGLGGSTEQDVALWVSYATEFRSGVVMEVIITYDGHAKEVLNGYEPNPKKRKMKRKRKTTTVMKMSLAGIFLRHLVSIGGIKTITSLVFHLFVSLF</sequence>
<accession>A0A022VXK2</accession>
<proteinExistence type="predicted"/>
<dbReference type="HOGENOM" id="CLU_1760100_0_0_1"/>
<keyword evidence="1" id="KW-0812">Transmembrane</keyword>
<organism evidence="2">
    <name type="scientific">Trichophyton rubrum CBS 288.86</name>
    <dbReference type="NCBI Taxonomy" id="1215330"/>
    <lineage>
        <taxon>Eukaryota</taxon>
        <taxon>Fungi</taxon>
        <taxon>Dikarya</taxon>
        <taxon>Ascomycota</taxon>
        <taxon>Pezizomycotina</taxon>
        <taxon>Eurotiomycetes</taxon>
        <taxon>Eurotiomycetidae</taxon>
        <taxon>Onygenales</taxon>
        <taxon>Arthrodermataceae</taxon>
        <taxon>Trichophyton</taxon>
    </lineage>
</organism>
<dbReference type="AlphaFoldDB" id="A0A022VXK2"/>
<name>A0A022VXK2_TRIRU</name>
<keyword evidence="1" id="KW-1133">Transmembrane helix</keyword>
<reference evidence="2" key="1">
    <citation type="submission" date="2014-02" db="EMBL/GenBank/DDBJ databases">
        <title>The Genome Sequence of Trichophyton rubrum (morphotype fischeri) CBS 288.86.</title>
        <authorList>
            <consortium name="The Broad Institute Genomics Platform"/>
            <person name="Cuomo C.A."/>
            <person name="White T.C."/>
            <person name="Graser Y."/>
            <person name="Martinez-Rossi N."/>
            <person name="Heitman J."/>
            <person name="Young S.K."/>
            <person name="Zeng Q."/>
            <person name="Gargeya S."/>
            <person name="Abouelleil A."/>
            <person name="Alvarado L."/>
            <person name="Chapman S.B."/>
            <person name="Gainer-Dewar J."/>
            <person name="Goldberg J."/>
            <person name="Griggs A."/>
            <person name="Gujja S."/>
            <person name="Hansen M."/>
            <person name="Howarth C."/>
            <person name="Imamovic A."/>
            <person name="Larimer J."/>
            <person name="Martinez D."/>
            <person name="Murphy C."/>
            <person name="Pearson M.D."/>
            <person name="Persinoti G."/>
            <person name="Poon T."/>
            <person name="Priest M."/>
            <person name="Roberts A.D."/>
            <person name="Saif S."/>
            <person name="Shea T.D."/>
            <person name="Sykes S.N."/>
            <person name="Wortman J."/>
            <person name="Nusbaum C."/>
            <person name="Birren B."/>
        </authorList>
    </citation>
    <scope>NUCLEOTIDE SEQUENCE [LARGE SCALE GENOMIC DNA]</scope>
    <source>
        <strain evidence="2">CBS 288.86</strain>
    </source>
</reference>
<gene>
    <name evidence="2" type="ORF">H103_05891</name>
</gene>